<keyword evidence="1" id="KW-1133">Transmembrane helix</keyword>
<proteinExistence type="predicted"/>
<organism evidence="2 3">
    <name type="scientific">Aureibacillus halotolerans</name>
    <dbReference type="NCBI Taxonomy" id="1508390"/>
    <lineage>
        <taxon>Bacteria</taxon>
        <taxon>Bacillati</taxon>
        <taxon>Bacillota</taxon>
        <taxon>Bacilli</taxon>
        <taxon>Bacillales</taxon>
        <taxon>Bacillaceae</taxon>
        <taxon>Aureibacillus</taxon>
    </lineage>
</organism>
<dbReference type="RefSeq" id="WP_133579425.1">
    <property type="nucleotide sequence ID" value="NZ_SNYJ01000003.1"/>
</dbReference>
<keyword evidence="3" id="KW-1185">Reference proteome</keyword>
<feature type="transmembrane region" description="Helical" evidence="1">
    <location>
        <begin position="44"/>
        <end position="66"/>
    </location>
</feature>
<dbReference type="AlphaFoldDB" id="A0A4R6U9P5"/>
<comment type="caution">
    <text evidence="2">The sequence shown here is derived from an EMBL/GenBank/DDBJ whole genome shotgun (WGS) entry which is preliminary data.</text>
</comment>
<dbReference type="Proteomes" id="UP000295632">
    <property type="component" value="Unassembled WGS sequence"/>
</dbReference>
<gene>
    <name evidence="2" type="ORF">EV213_103137</name>
</gene>
<keyword evidence="1" id="KW-0472">Membrane</keyword>
<evidence type="ECO:0000313" key="3">
    <source>
        <dbReference type="Proteomes" id="UP000295632"/>
    </source>
</evidence>
<reference evidence="2 3" key="1">
    <citation type="submission" date="2019-03" db="EMBL/GenBank/DDBJ databases">
        <title>Genomic Encyclopedia of Type Strains, Phase IV (KMG-IV): sequencing the most valuable type-strain genomes for metagenomic binning, comparative biology and taxonomic classification.</title>
        <authorList>
            <person name="Goeker M."/>
        </authorList>
    </citation>
    <scope>NUCLEOTIDE SEQUENCE [LARGE SCALE GENOMIC DNA]</scope>
    <source>
        <strain evidence="2 3">DSM 28697</strain>
    </source>
</reference>
<accession>A0A4R6U9P5</accession>
<feature type="transmembrane region" description="Helical" evidence="1">
    <location>
        <begin position="95"/>
        <end position="113"/>
    </location>
</feature>
<dbReference type="PROSITE" id="PS51257">
    <property type="entry name" value="PROKAR_LIPOPROTEIN"/>
    <property type="match status" value="1"/>
</dbReference>
<keyword evidence="1" id="KW-0812">Transmembrane</keyword>
<evidence type="ECO:0000256" key="1">
    <source>
        <dbReference type="SAM" id="Phobius"/>
    </source>
</evidence>
<protein>
    <submittedName>
        <fullName evidence="2">Uncharacterized protein</fullName>
    </submittedName>
</protein>
<dbReference type="EMBL" id="SNYJ01000003">
    <property type="protein sequence ID" value="TDQ41559.1"/>
    <property type="molecule type" value="Genomic_DNA"/>
</dbReference>
<sequence>MSGKMYGMFLLLSSCFFGVALLTLPESFEWDAFLALLVMNPWRLLPGIILLWAGGLMTAKSLMIAYHRLHPSSFRGACIVTLLAIGFVLASKGVWLAVVAILLILACLLSELYKKQFLFKSKS</sequence>
<evidence type="ECO:0000313" key="2">
    <source>
        <dbReference type="EMBL" id="TDQ41559.1"/>
    </source>
</evidence>
<feature type="transmembrane region" description="Helical" evidence="1">
    <location>
        <begin position="73"/>
        <end position="89"/>
    </location>
</feature>
<name>A0A4R6U9P5_9BACI</name>